<evidence type="ECO:0000256" key="38">
    <source>
        <dbReference type="ARBA" id="ARBA00052074"/>
    </source>
</evidence>
<keyword evidence="9 48" id="KW-0812">Transmembrane</keyword>
<comment type="catalytic activity">
    <reaction evidence="37">
        <text>7-dehydrocholesterol + reduced [NADPH--hemoprotein reductase] + O2 = cholesta-5,7-dien-3beta,24S-diol + oxidized [NADPH--hemoprotein reductase] + H2O + H(+)</text>
        <dbReference type="Rhea" id="RHEA:53244"/>
        <dbReference type="Rhea" id="RHEA-COMP:11964"/>
        <dbReference type="Rhea" id="RHEA-COMP:11965"/>
        <dbReference type="ChEBI" id="CHEBI:15377"/>
        <dbReference type="ChEBI" id="CHEBI:15378"/>
        <dbReference type="ChEBI" id="CHEBI:15379"/>
        <dbReference type="ChEBI" id="CHEBI:17759"/>
        <dbReference type="ChEBI" id="CHEBI:57618"/>
        <dbReference type="ChEBI" id="CHEBI:58210"/>
        <dbReference type="ChEBI" id="CHEBI:137061"/>
    </reaction>
    <physiologicalReaction direction="left-to-right" evidence="37">
        <dbReference type="Rhea" id="RHEA:53245"/>
    </physiologicalReaction>
</comment>
<dbReference type="FunCoup" id="A0A6P8HMZ7">
    <property type="interactions" value="104"/>
</dbReference>
<evidence type="ECO:0000256" key="36">
    <source>
        <dbReference type="ARBA" id="ARBA00051763"/>
    </source>
</evidence>
<comment type="catalytic activity">
    <reaction evidence="26">
        <text>desmosterol + reduced [NADPH--hemoprotein reductase] + O2 = (24Z),26-hydroxydesmosterol + oxidized [NADPH--hemoprotein reductase] + H2O + H(+)</text>
        <dbReference type="Rhea" id="RHEA:53236"/>
        <dbReference type="Rhea" id="RHEA-COMP:11964"/>
        <dbReference type="Rhea" id="RHEA-COMP:11965"/>
        <dbReference type="ChEBI" id="CHEBI:15377"/>
        <dbReference type="ChEBI" id="CHEBI:15378"/>
        <dbReference type="ChEBI" id="CHEBI:15379"/>
        <dbReference type="ChEBI" id="CHEBI:17737"/>
        <dbReference type="ChEBI" id="CHEBI:57618"/>
        <dbReference type="ChEBI" id="CHEBI:58210"/>
        <dbReference type="ChEBI" id="CHEBI:137053"/>
    </reaction>
    <physiologicalReaction direction="left-to-right" evidence="26">
        <dbReference type="Rhea" id="RHEA:53237"/>
    </physiologicalReaction>
</comment>
<keyword evidence="16" id="KW-0770">Synapse</keyword>
<organism evidence="49 50">
    <name type="scientific">Actinia tenebrosa</name>
    <name type="common">Australian red waratah sea anemone</name>
    <dbReference type="NCBI Taxonomy" id="6105"/>
    <lineage>
        <taxon>Eukaryota</taxon>
        <taxon>Metazoa</taxon>
        <taxon>Cnidaria</taxon>
        <taxon>Anthozoa</taxon>
        <taxon>Hexacorallia</taxon>
        <taxon>Actiniaria</taxon>
        <taxon>Actiniidae</taxon>
        <taxon>Actinia</taxon>
    </lineage>
</organism>
<comment type="catalytic activity">
    <reaction evidence="39">
        <text>desmosterol + reduced [NADPH--hemoprotein reductase] + O2 = (24S)-25-epoxycholesterol + oxidized [NADPH--hemoprotein reductase] + H2O + H(+)</text>
        <dbReference type="Rhea" id="RHEA:53232"/>
        <dbReference type="Rhea" id="RHEA-COMP:11964"/>
        <dbReference type="Rhea" id="RHEA-COMP:11965"/>
        <dbReference type="ChEBI" id="CHEBI:15377"/>
        <dbReference type="ChEBI" id="CHEBI:15378"/>
        <dbReference type="ChEBI" id="CHEBI:15379"/>
        <dbReference type="ChEBI" id="CHEBI:17737"/>
        <dbReference type="ChEBI" id="CHEBI:41633"/>
        <dbReference type="ChEBI" id="CHEBI:57618"/>
        <dbReference type="ChEBI" id="CHEBI:58210"/>
    </reaction>
    <physiologicalReaction direction="left-to-right" evidence="39">
        <dbReference type="Rhea" id="RHEA:53233"/>
    </physiologicalReaction>
</comment>
<evidence type="ECO:0000256" key="13">
    <source>
        <dbReference type="ARBA" id="ARBA00022989"/>
    </source>
</evidence>
<evidence type="ECO:0000256" key="43">
    <source>
        <dbReference type="ARBA" id="ARBA00077287"/>
    </source>
</evidence>
<dbReference type="PROSITE" id="PS00086">
    <property type="entry name" value="CYTOCHROME_P450"/>
    <property type="match status" value="1"/>
</dbReference>
<evidence type="ECO:0000256" key="47">
    <source>
        <dbReference type="RuleBase" id="RU000461"/>
    </source>
</evidence>
<evidence type="ECO:0000256" key="32">
    <source>
        <dbReference type="ARBA" id="ARBA00051503"/>
    </source>
</evidence>
<evidence type="ECO:0000256" key="46">
    <source>
        <dbReference type="PIRSR" id="PIRSR602401-1"/>
    </source>
</evidence>
<keyword evidence="15 46" id="KW-0408">Iron</keyword>
<dbReference type="Gene3D" id="1.10.630.10">
    <property type="entry name" value="Cytochrome P450"/>
    <property type="match status" value="1"/>
</dbReference>
<evidence type="ECO:0000256" key="1">
    <source>
        <dbReference type="ARBA" id="ARBA00001971"/>
    </source>
</evidence>
<evidence type="ECO:0000256" key="15">
    <source>
        <dbReference type="ARBA" id="ARBA00023004"/>
    </source>
</evidence>
<evidence type="ECO:0000313" key="49">
    <source>
        <dbReference type="Proteomes" id="UP000515163"/>
    </source>
</evidence>
<evidence type="ECO:0000256" key="33">
    <source>
        <dbReference type="ARBA" id="ARBA00051527"/>
    </source>
</evidence>
<evidence type="ECO:0000256" key="35">
    <source>
        <dbReference type="ARBA" id="ARBA00051748"/>
    </source>
</evidence>
<dbReference type="EC" id="1.14.14.25" evidence="41"/>
<evidence type="ECO:0000256" key="25">
    <source>
        <dbReference type="ARBA" id="ARBA00049645"/>
    </source>
</evidence>
<evidence type="ECO:0000256" key="17">
    <source>
        <dbReference type="ARBA" id="ARBA00023033"/>
    </source>
</evidence>
<evidence type="ECO:0000256" key="24">
    <source>
        <dbReference type="ARBA" id="ARBA00034110"/>
    </source>
</evidence>
<evidence type="ECO:0000256" key="14">
    <source>
        <dbReference type="ARBA" id="ARBA00023002"/>
    </source>
</evidence>
<dbReference type="OrthoDB" id="1470350at2759"/>
<dbReference type="SUPFAM" id="SSF48264">
    <property type="entry name" value="Cytochrome P450"/>
    <property type="match status" value="1"/>
</dbReference>
<dbReference type="GeneID" id="116291041"/>
<evidence type="ECO:0000256" key="44">
    <source>
        <dbReference type="ARBA" id="ARBA00079170"/>
    </source>
</evidence>
<evidence type="ECO:0000256" key="42">
    <source>
        <dbReference type="ARBA" id="ARBA00068948"/>
    </source>
</evidence>
<evidence type="ECO:0000256" key="9">
    <source>
        <dbReference type="ARBA" id="ARBA00022692"/>
    </source>
</evidence>
<evidence type="ECO:0000256" key="19">
    <source>
        <dbReference type="ARBA" id="ARBA00023136"/>
    </source>
</evidence>
<dbReference type="RefSeq" id="XP_031554027.1">
    <property type="nucleotide sequence ID" value="XM_031698167.1"/>
</dbReference>
<evidence type="ECO:0000256" key="6">
    <source>
        <dbReference type="ARBA" id="ARBA00010617"/>
    </source>
</evidence>
<evidence type="ECO:0000256" key="26">
    <source>
        <dbReference type="ARBA" id="ARBA00050139"/>
    </source>
</evidence>
<dbReference type="GO" id="GO:0005789">
    <property type="term" value="C:endoplasmic reticulum membrane"/>
    <property type="evidence" value="ECO:0007669"/>
    <property type="project" value="UniProtKB-SubCell"/>
</dbReference>
<dbReference type="InterPro" id="IPR039983">
    <property type="entry name" value="CYP46A1"/>
</dbReference>
<dbReference type="GO" id="GO:0098793">
    <property type="term" value="C:presynapse"/>
    <property type="evidence" value="ECO:0007669"/>
    <property type="project" value="UniProtKB-SubCell"/>
</dbReference>
<comment type="catalytic activity">
    <reaction evidence="28">
        <text>(24S)-hydroxycholesterol + reduced [NADPH--hemoprotein reductase] + O2 = 24S,25-dihydroxycholesterol + oxidized [NADPH--hemoprotein reductase] + H2O + H(+)</text>
        <dbReference type="Rhea" id="RHEA:46384"/>
        <dbReference type="Rhea" id="RHEA-COMP:11964"/>
        <dbReference type="Rhea" id="RHEA-COMP:11965"/>
        <dbReference type="ChEBI" id="CHEBI:15377"/>
        <dbReference type="ChEBI" id="CHEBI:15378"/>
        <dbReference type="ChEBI" id="CHEBI:15379"/>
        <dbReference type="ChEBI" id="CHEBI:34310"/>
        <dbReference type="ChEBI" id="CHEBI:57618"/>
        <dbReference type="ChEBI" id="CHEBI:58210"/>
        <dbReference type="ChEBI" id="CHEBI:86074"/>
    </reaction>
    <physiologicalReaction direction="left-to-right" evidence="28">
        <dbReference type="Rhea" id="RHEA:46385"/>
    </physiologicalReaction>
</comment>
<evidence type="ECO:0000256" key="40">
    <source>
        <dbReference type="ARBA" id="ARBA00054645"/>
    </source>
</evidence>
<comment type="cofactor">
    <cofactor evidence="1 46">
        <name>heme</name>
        <dbReference type="ChEBI" id="CHEBI:30413"/>
    </cofactor>
</comment>
<dbReference type="FunFam" id="1.10.630.10:FF:000031">
    <property type="entry name" value="cholesterol 24-hydroxylase isoform X2"/>
    <property type="match status" value="1"/>
</dbReference>
<comment type="catalytic activity">
    <reaction evidence="27">
        <text>testosterone + reduced [NADPH--hemoprotein reductase] + O2 = 2-hydroxytestosterone + oxidized [NADPH--hemoprotein reductase] + H2O + H(+)</text>
        <dbReference type="Rhea" id="RHEA:46300"/>
        <dbReference type="Rhea" id="RHEA-COMP:11964"/>
        <dbReference type="Rhea" id="RHEA-COMP:11965"/>
        <dbReference type="ChEBI" id="CHEBI:15377"/>
        <dbReference type="ChEBI" id="CHEBI:15378"/>
        <dbReference type="ChEBI" id="CHEBI:15379"/>
        <dbReference type="ChEBI" id="CHEBI:17347"/>
        <dbReference type="ChEBI" id="CHEBI:57618"/>
        <dbReference type="ChEBI" id="CHEBI:58210"/>
        <dbReference type="ChEBI" id="CHEBI:86013"/>
    </reaction>
    <physiologicalReaction direction="left-to-right" evidence="27">
        <dbReference type="Rhea" id="RHEA:46301"/>
    </physiologicalReaction>
</comment>
<dbReference type="CDD" id="cd20613">
    <property type="entry name" value="CYP46A1-like"/>
    <property type="match status" value="1"/>
</dbReference>
<comment type="catalytic activity">
    <reaction evidence="38">
        <text>progesterone + reduced [NADPH--hemoprotein reductase] + O2 = 17alpha-hydroxyprogesterone + oxidized [NADPH--hemoprotein reductase] + H2O + H(+)</text>
        <dbReference type="Rhea" id="RHEA:46308"/>
        <dbReference type="Rhea" id="RHEA-COMP:11964"/>
        <dbReference type="Rhea" id="RHEA-COMP:11965"/>
        <dbReference type="ChEBI" id="CHEBI:15377"/>
        <dbReference type="ChEBI" id="CHEBI:15378"/>
        <dbReference type="ChEBI" id="CHEBI:15379"/>
        <dbReference type="ChEBI" id="CHEBI:17026"/>
        <dbReference type="ChEBI" id="CHEBI:17252"/>
        <dbReference type="ChEBI" id="CHEBI:57618"/>
        <dbReference type="ChEBI" id="CHEBI:58210"/>
    </reaction>
    <physiologicalReaction direction="left-to-right" evidence="38">
        <dbReference type="Rhea" id="RHEA:46309"/>
    </physiologicalReaction>
</comment>
<evidence type="ECO:0000256" key="30">
    <source>
        <dbReference type="ARBA" id="ARBA00050991"/>
    </source>
</evidence>
<dbReference type="GO" id="GO:0030425">
    <property type="term" value="C:dendrite"/>
    <property type="evidence" value="ECO:0007669"/>
    <property type="project" value="UniProtKB-SubCell"/>
</dbReference>
<keyword evidence="13 48" id="KW-1133">Transmembrane helix</keyword>
<evidence type="ECO:0000256" key="31">
    <source>
        <dbReference type="ARBA" id="ARBA00051188"/>
    </source>
</evidence>
<dbReference type="GO" id="GO:0020037">
    <property type="term" value="F:heme binding"/>
    <property type="evidence" value="ECO:0007669"/>
    <property type="project" value="InterPro"/>
</dbReference>
<evidence type="ECO:0000256" key="45">
    <source>
        <dbReference type="ARBA" id="ARBA00080170"/>
    </source>
</evidence>
<comment type="similarity">
    <text evidence="6 47">Belongs to the cytochrome P450 family.</text>
</comment>
<comment type="pathway">
    <text evidence="5">Lipid metabolism; C21-steroid hormone metabolism.</text>
</comment>
<keyword evidence="19 48" id="KW-0472">Membrane</keyword>
<dbReference type="InterPro" id="IPR002401">
    <property type="entry name" value="Cyt_P450_E_grp-I"/>
</dbReference>
<comment type="catalytic activity">
    <reaction evidence="33">
        <text>4beta-hydroxycholesterol + reduced [NADPH--hemoprotein reductase] + O2 = 4beta,24S-dihydroxycholesterol + oxidized [NADPH--hemoprotein reductase] + H2O + H(+)</text>
        <dbReference type="Rhea" id="RHEA:46392"/>
        <dbReference type="Rhea" id="RHEA-COMP:11964"/>
        <dbReference type="Rhea" id="RHEA-COMP:11965"/>
        <dbReference type="ChEBI" id="CHEBI:15377"/>
        <dbReference type="ChEBI" id="CHEBI:15378"/>
        <dbReference type="ChEBI" id="CHEBI:15379"/>
        <dbReference type="ChEBI" id="CHEBI:57618"/>
        <dbReference type="ChEBI" id="CHEBI:58210"/>
        <dbReference type="ChEBI" id="CHEBI:85778"/>
        <dbReference type="ChEBI" id="CHEBI:86087"/>
    </reaction>
    <physiologicalReaction direction="left-to-right" evidence="33">
        <dbReference type="Rhea" id="RHEA:46393"/>
    </physiologicalReaction>
</comment>
<evidence type="ECO:0000256" key="16">
    <source>
        <dbReference type="ARBA" id="ARBA00023018"/>
    </source>
</evidence>
<dbReference type="GO" id="GO:0033781">
    <property type="term" value="F:cholesterol 24-hydroxylase activity"/>
    <property type="evidence" value="ECO:0007669"/>
    <property type="project" value="UniProtKB-EC"/>
</dbReference>
<keyword evidence="14 47" id="KW-0560">Oxidoreductase</keyword>
<dbReference type="PRINTS" id="PR00385">
    <property type="entry name" value="P450"/>
</dbReference>
<dbReference type="GO" id="GO:0005506">
    <property type="term" value="F:iron ion binding"/>
    <property type="evidence" value="ECO:0007669"/>
    <property type="project" value="InterPro"/>
</dbReference>
<evidence type="ECO:0000256" key="39">
    <source>
        <dbReference type="ARBA" id="ARBA00052870"/>
    </source>
</evidence>
<evidence type="ECO:0000256" key="37">
    <source>
        <dbReference type="ARBA" id="ARBA00051817"/>
    </source>
</evidence>
<comment type="catalytic activity">
    <reaction evidence="36">
        <text>(24S)-hydroxycholesterol + reduced [NADPH--hemoprotein reductase] + O2 = (24S,25R)-24,26-dihydroxycholesterol + oxidized [NADPH--hemoprotein reductase] + H2O + H(+)</text>
        <dbReference type="Rhea" id="RHEA:46388"/>
        <dbReference type="Rhea" id="RHEA-COMP:11964"/>
        <dbReference type="Rhea" id="RHEA-COMP:11965"/>
        <dbReference type="ChEBI" id="CHEBI:15377"/>
        <dbReference type="ChEBI" id="CHEBI:15378"/>
        <dbReference type="ChEBI" id="CHEBI:15379"/>
        <dbReference type="ChEBI" id="CHEBI:34310"/>
        <dbReference type="ChEBI" id="CHEBI:57618"/>
        <dbReference type="ChEBI" id="CHEBI:58210"/>
        <dbReference type="ChEBI" id="CHEBI:86165"/>
    </reaction>
    <physiologicalReaction direction="left-to-right" evidence="36">
        <dbReference type="Rhea" id="RHEA:46389"/>
    </physiologicalReaction>
</comment>
<evidence type="ECO:0000256" key="5">
    <source>
        <dbReference type="ARBA" id="ARBA00005108"/>
    </source>
</evidence>
<evidence type="ECO:0000256" key="29">
    <source>
        <dbReference type="ARBA" id="ARBA00050696"/>
    </source>
</evidence>
<evidence type="ECO:0000256" key="3">
    <source>
        <dbReference type="ARBA" id="ARBA00004279"/>
    </source>
</evidence>
<dbReference type="PANTHER" id="PTHR24293:SF0">
    <property type="entry name" value="CYP46A1 PROTEIN-RELATED"/>
    <property type="match status" value="1"/>
</dbReference>
<sequence>MSFLYAIFVTLLAILLVVASYALYIVHRRKKFSHIPGPRVASFFSGNLPDLRNNLKTGRPSDQIFLDWHKMYGKVICTWFYHSPFLSIADPDIIKELLITKNLPKSKFAYDPVTSVYGKRCLGHGLATESDHQKWSKRRKIFNPAFHRVCLKDMMKAFNSSADLFIKKLLEKADGKTEVVMTDEFARATLDVLCKVAFGTDLNIINDPNCKFTKNVTTMLDGMETASFHPFGWMNPLNWPYQSKVRSAIDFIRETGKKIIEVRQLAINHGEQVPNDILQHILAIAEEDPTADIEDMLDEFVTFFVAGHETTANKLSFCVMELADHSEILEELVQEVFEVLGDRTTVHFDDLAKMHHMGEVLKETLRLYPSATGTVRVTEKDEMIGGKLVPAGTTLMFSSYITGRYPEYWPNAEDFNPLRFEDMDGDKRSHFTYFPFSVGPRNCIGQHFAQIEAKVILSRFIQTFKFRLVPGQTKQITEKMTIRPRDGVICTLVPRHKS</sequence>
<keyword evidence="21" id="KW-0753">Steroid metabolism</keyword>
<dbReference type="KEGG" id="aten:116291041"/>
<dbReference type="Pfam" id="PF00067">
    <property type="entry name" value="p450"/>
    <property type="match status" value="1"/>
</dbReference>
<evidence type="ECO:0000256" key="28">
    <source>
        <dbReference type="ARBA" id="ARBA00050430"/>
    </source>
</evidence>
<evidence type="ECO:0000256" key="21">
    <source>
        <dbReference type="ARBA" id="ARBA00023221"/>
    </source>
</evidence>
<keyword evidence="12" id="KW-0492">Microsome</keyword>
<evidence type="ECO:0000256" key="27">
    <source>
        <dbReference type="ARBA" id="ARBA00050344"/>
    </source>
</evidence>
<gene>
    <name evidence="50" type="primary">LOC116291041</name>
</gene>
<evidence type="ECO:0000256" key="11">
    <source>
        <dbReference type="ARBA" id="ARBA00022824"/>
    </source>
</evidence>
<evidence type="ECO:0000256" key="34">
    <source>
        <dbReference type="ARBA" id="ARBA00051606"/>
    </source>
</evidence>
<dbReference type="PRINTS" id="PR00463">
    <property type="entry name" value="EP450I"/>
</dbReference>
<evidence type="ECO:0000256" key="41">
    <source>
        <dbReference type="ARBA" id="ARBA00066440"/>
    </source>
</evidence>
<keyword evidence="20" id="KW-1207">Sterol metabolism</keyword>
<dbReference type="InterPro" id="IPR036396">
    <property type="entry name" value="Cyt_P450_sf"/>
</dbReference>
<feature type="transmembrane region" description="Helical" evidence="48">
    <location>
        <begin position="6"/>
        <end position="26"/>
    </location>
</feature>
<reference evidence="50" key="1">
    <citation type="submission" date="2025-08" db="UniProtKB">
        <authorList>
            <consortium name="RefSeq"/>
        </authorList>
    </citation>
    <scope>IDENTIFICATION</scope>
    <source>
        <tissue evidence="50">Tentacle</tissue>
    </source>
</reference>
<name>A0A6P8HMZ7_ACTTE</name>
<keyword evidence="22" id="KW-0966">Cell projection</keyword>
<keyword evidence="18" id="KW-0443">Lipid metabolism</keyword>
<keyword evidence="8 46" id="KW-0349">Heme</keyword>
<evidence type="ECO:0000256" key="10">
    <source>
        <dbReference type="ARBA" id="ARBA00022723"/>
    </source>
</evidence>
<dbReference type="InParanoid" id="A0A6P8HMZ7"/>
<comment type="function">
    <text evidence="40">P450 monooxygenase that plays a major role in cholesterol homeostasis in the brain. Primarily catalyzes the hydroxylation (with S stereochemistry) at C-24 of cholesterol side chain, triggering cholesterol diffusion out of neurons and its further degradation. By promoting constant cholesterol elimination in neurons, may activate the mevalonate pathway and coordinate the synthesis of new cholesterol and nonsterol isoprenoids involved in synaptic activity and learning. Further hydroxylates cholesterol derivatives and hormone steroids on both the ring and side chain of these molecules, converting them into active oxysterols involved in lipid signaling and biosynthesis. Acts as an epoxidase converting cholesta-5,24-dien-3beta-ol/desmosterol into (24S),25-epoxycholesterol, an abundant lipid ligand of nuclear NR1H2 and NR1H3 receptors shown to promote neurogenesis in developing brain. May also catalyze the oxidative metabolism of xenobiotics, such as clotrimazole.</text>
</comment>
<evidence type="ECO:0000256" key="4">
    <source>
        <dbReference type="ARBA" id="ARBA00004389"/>
    </source>
</evidence>
<comment type="catalytic activity">
    <reaction evidence="35">
        <text>cholestanol + reduced [NADPH--hemoprotein reductase] + O2 = (24S)-hydroxycholestanol + oxidized [NADPH--hemoprotein reductase] + H2O + H(+)</text>
        <dbReference type="Rhea" id="RHEA:53808"/>
        <dbReference type="Rhea" id="RHEA-COMP:11964"/>
        <dbReference type="Rhea" id="RHEA-COMP:11965"/>
        <dbReference type="ChEBI" id="CHEBI:15377"/>
        <dbReference type="ChEBI" id="CHEBI:15378"/>
        <dbReference type="ChEBI" id="CHEBI:15379"/>
        <dbReference type="ChEBI" id="CHEBI:57618"/>
        <dbReference type="ChEBI" id="CHEBI:58210"/>
        <dbReference type="ChEBI" id="CHEBI:86570"/>
        <dbReference type="ChEBI" id="CHEBI:137687"/>
    </reaction>
    <physiologicalReaction direction="left-to-right" evidence="35">
        <dbReference type="Rhea" id="RHEA:53809"/>
    </physiologicalReaction>
</comment>
<comment type="catalytic activity">
    <reaction evidence="34">
        <text>7alpha-hydroxycholesterol + reduced [NADPH--hemoprotein reductase] + O2 = (24S)-7alpha-dihydroxycholesterol + oxidized [NADPH--hemoprotein reductase] + H2O + H(+)</text>
        <dbReference type="Rhea" id="RHEA:46380"/>
        <dbReference type="Rhea" id="RHEA-COMP:11964"/>
        <dbReference type="Rhea" id="RHEA-COMP:11965"/>
        <dbReference type="ChEBI" id="CHEBI:15377"/>
        <dbReference type="ChEBI" id="CHEBI:15378"/>
        <dbReference type="ChEBI" id="CHEBI:15379"/>
        <dbReference type="ChEBI" id="CHEBI:17500"/>
        <dbReference type="ChEBI" id="CHEBI:37640"/>
        <dbReference type="ChEBI" id="CHEBI:57618"/>
        <dbReference type="ChEBI" id="CHEBI:58210"/>
    </reaction>
    <physiologicalReaction direction="left-to-right" evidence="34">
        <dbReference type="Rhea" id="RHEA:46381"/>
    </physiologicalReaction>
</comment>
<evidence type="ECO:0000256" key="23">
    <source>
        <dbReference type="ARBA" id="ARBA00034106"/>
    </source>
</evidence>
<accession>A0A6P8HMZ7</accession>
<comment type="catalytic activity">
    <reaction evidence="32">
        <text>testosterone + reduced [NADPH--hemoprotein reductase] + O2 = 6beta,17beta-dihydroxyandrost-4-en-3-one + oxidized [NADPH--hemoprotein reductase] + H2O + H(+)</text>
        <dbReference type="Rhea" id="RHEA:46296"/>
        <dbReference type="Rhea" id="RHEA-COMP:11964"/>
        <dbReference type="Rhea" id="RHEA-COMP:11965"/>
        <dbReference type="ChEBI" id="CHEBI:15377"/>
        <dbReference type="ChEBI" id="CHEBI:15378"/>
        <dbReference type="ChEBI" id="CHEBI:15379"/>
        <dbReference type="ChEBI" id="CHEBI:17347"/>
        <dbReference type="ChEBI" id="CHEBI:34477"/>
        <dbReference type="ChEBI" id="CHEBI:57618"/>
        <dbReference type="ChEBI" id="CHEBI:58210"/>
    </reaction>
    <physiologicalReaction direction="left-to-right" evidence="32">
        <dbReference type="Rhea" id="RHEA:46297"/>
    </physiologicalReaction>
</comment>
<keyword evidence="11" id="KW-0256">Endoplasmic reticulum</keyword>
<evidence type="ECO:0000256" key="20">
    <source>
        <dbReference type="ARBA" id="ARBA00023166"/>
    </source>
</evidence>
<evidence type="ECO:0000256" key="18">
    <source>
        <dbReference type="ARBA" id="ARBA00023098"/>
    </source>
</evidence>
<keyword evidence="10 46" id="KW-0479">Metal-binding</keyword>
<dbReference type="Proteomes" id="UP000515163">
    <property type="component" value="Unplaced"/>
</dbReference>
<comment type="catalytic activity">
    <reaction evidence="29">
        <text>7-dehydrocholesterol + reduced [NADPH--hemoprotein reductase] + O2 = cholesta-5,7-dien-3beta,25-diol + oxidized [NADPH--hemoprotein reductase] + H2O + H(+)</text>
        <dbReference type="Rhea" id="RHEA:53240"/>
        <dbReference type="Rhea" id="RHEA-COMP:11964"/>
        <dbReference type="Rhea" id="RHEA-COMP:11965"/>
        <dbReference type="ChEBI" id="CHEBI:15377"/>
        <dbReference type="ChEBI" id="CHEBI:15378"/>
        <dbReference type="ChEBI" id="CHEBI:15379"/>
        <dbReference type="ChEBI" id="CHEBI:17759"/>
        <dbReference type="ChEBI" id="CHEBI:57618"/>
        <dbReference type="ChEBI" id="CHEBI:58210"/>
        <dbReference type="ChEBI" id="CHEBI:137057"/>
    </reaction>
    <physiologicalReaction direction="left-to-right" evidence="29">
        <dbReference type="Rhea" id="RHEA:53241"/>
    </physiologicalReaction>
</comment>
<feature type="binding site" description="axial binding residue" evidence="46">
    <location>
        <position position="443"/>
    </location>
    <ligand>
        <name>heme</name>
        <dbReference type="ChEBI" id="CHEBI:30413"/>
    </ligand>
    <ligandPart>
        <name>Fe</name>
        <dbReference type="ChEBI" id="CHEBI:18248"/>
    </ligandPart>
</feature>
<comment type="catalytic activity">
    <reaction evidence="30">
        <text>cholesterol + reduced [NADPH--hemoprotein reductase] + O2 = (24S)-hydroxycholesterol + oxidized [NADPH--hemoprotein reductase] + H2O + H(+)</text>
        <dbReference type="Rhea" id="RHEA:22716"/>
        <dbReference type="Rhea" id="RHEA-COMP:11964"/>
        <dbReference type="Rhea" id="RHEA-COMP:11965"/>
        <dbReference type="ChEBI" id="CHEBI:15377"/>
        <dbReference type="ChEBI" id="CHEBI:15378"/>
        <dbReference type="ChEBI" id="CHEBI:15379"/>
        <dbReference type="ChEBI" id="CHEBI:16113"/>
        <dbReference type="ChEBI" id="CHEBI:34310"/>
        <dbReference type="ChEBI" id="CHEBI:57618"/>
        <dbReference type="ChEBI" id="CHEBI:58210"/>
        <dbReference type="EC" id="1.14.14.25"/>
    </reaction>
    <physiologicalReaction direction="left-to-right" evidence="30">
        <dbReference type="Rhea" id="RHEA:22717"/>
    </physiologicalReaction>
</comment>
<keyword evidence="7" id="KW-0153">Cholesterol metabolism</keyword>
<dbReference type="InterPro" id="IPR001128">
    <property type="entry name" value="Cyt_P450"/>
</dbReference>
<comment type="catalytic activity">
    <reaction evidence="31">
        <text>testosterone + reduced [NADPH--hemoprotein reductase] + O2 = 16beta,17beta-dihydroxyandrost-4-en-3-one + oxidized [NADPH--hemoprotein reductase] + H2O + H(+)</text>
        <dbReference type="Rhea" id="RHEA:46304"/>
        <dbReference type="Rhea" id="RHEA-COMP:11964"/>
        <dbReference type="Rhea" id="RHEA-COMP:11965"/>
        <dbReference type="ChEBI" id="CHEBI:15377"/>
        <dbReference type="ChEBI" id="CHEBI:15378"/>
        <dbReference type="ChEBI" id="CHEBI:15379"/>
        <dbReference type="ChEBI" id="CHEBI:17347"/>
        <dbReference type="ChEBI" id="CHEBI:57618"/>
        <dbReference type="ChEBI" id="CHEBI:58210"/>
        <dbReference type="ChEBI" id="CHEBI:83027"/>
    </reaction>
    <physiologicalReaction direction="left-to-right" evidence="31">
        <dbReference type="Rhea" id="RHEA:46305"/>
    </physiologicalReaction>
</comment>
<evidence type="ECO:0000313" key="50">
    <source>
        <dbReference type="RefSeq" id="XP_031554027.1"/>
    </source>
</evidence>
<evidence type="ECO:0000256" key="12">
    <source>
        <dbReference type="ARBA" id="ARBA00022848"/>
    </source>
</evidence>
<proteinExistence type="inferred from homology"/>
<evidence type="ECO:0000256" key="8">
    <source>
        <dbReference type="ARBA" id="ARBA00022617"/>
    </source>
</evidence>
<comment type="subcellular location">
    <subcellularLocation>
        <location evidence="3">Cell projection</location>
        <location evidence="3">Dendrite</location>
    </subcellularLocation>
    <subcellularLocation>
        <location evidence="4">Endoplasmic reticulum membrane</location>
        <topology evidence="4">Single-pass membrane protein</topology>
    </subcellularLocation>
    <subcellularLocation>
        <location evidence="2">Microsome membrane</location>
        <topology evidence="2">Single-pass membrane protein</topology>
    </subcellularLocation>
    <subcellularLocation>
        <location evidence="24">Postsynapse</location>
    </subcellularLocation>
    <subcellularLocation>
        <location evidence="23">Presynapse</location>
    </subcellularLocation>
</comment>
<evidence type="ECO:0000256" key="2">
    <source>
        <dbReference type="ARBA" id="ARBA00004111"/>
    </source>
</evidence>
<evidence type="ECO:0000256" key="7">
    <source>
        <dbReference type="ARBA" id="ARBA00022548"/>
    </source>
</evidence>
<dbReference type="AlphaFoldDB" id="A0A6P8HMZ7"/>
<comment type="pathway">
    <text evidence="25">Steroid metabolism; cholesterol degradation.</text>
</comment>
<evidence type="ECO:0000256" key="48">
    <source>
        <dbReference type="SAM" id="Phobius"/>
    </source>
</evidence>
<dbReference type="GO" id="GO:0006707">
    <property type="term" value="P:cholesterol catabolic process"/>
    <property type="evidence" value="ECO:0007669"/>
    <property type="project" value="InterPro"/>
</dbReference>
<dbReference type="GO" id="GO:0098794">
    <property type="term" value="C:postsynapse"/>
    <property type="evidence" value="ECO:0007669"/>
    <property type="project" value="UniProtKB-SubCell"/>
</dbReference>
<keyword evidence="49" id="KW-1185">Reference proteome</keyword>
<protein>
    <recommendedName>
        <fullName evidence="42">Cholesterol 24-hydroxylase</fullName>
        <ecNumber evidence="41">1.14.14.25</ecNumber>
    </recommendedName>
    <alternativeName>
        <fullName evidence="44">Cholesterol 24-monooxygenase</fullName>
    </alternativeName>
    <alternativeName>
        <fullName evidence="43">Cholesterol 24S-hydroxylase</fullName>
    </alternativeName>
    <alternativeName>
        <fullName evidence="45">Cytochrome P450 46A1</fullName>
    </alternativeName>
</protein>
<dbReference type="InterPro" id="IPR017972">
    <property type="entry name" value="Cyt_P450_CS"/>
</dbReference>
<dbReference type="PANTHER" id="PTHR24293">
    <property type="entry name" value="CYTOCHROME P450 FAMILY 46 SUBFAMILY A"/>
    <property type="match status" value="1"/>
</dbReference>
<evidence type="ECO:0000256" key="22">
    <source>
        <dbReference type="ARBA" id="ARBA00023273"/>
    </source>
</evidence>
<keyword evidence="17 47" id="KW-0503">Monooxygenase</keyword>